<reference evidence="2 3" key="1">
    <citation type="submission" date="2023-12" db="EMBL/GenBank/DDBJ databases">
        <title>Novel species of the genus Arcicella isolated from rivers.</title>
        <authorList>
            <person name="Lu H."/>
        </authorList>
    </citation>
    <scope>NUCLEOTIDE SEQUENCE [LARGE SCALE GENOMIC DNA]</scope>
    <source>
        <strain evidence="2 3">LMG 21963</strain>
    </source>
</reference>
<evidence type="ECO:0000313" key="3">
    <source>
        <dbReference type="Proteomes" id="UP001304671"/>
    </source>
</evidence>
<gene>
    <name evidence="2" type="ORF">VB264_12555</name>
</gene>
<dbReference type="PANTHER" id="PTHR21180:SF32">
    <property type="entry name" value="ENDONUCLEASE_EXONUCLEASE_PHOSPHATASE FAMILY DOMAIN-CONTAINING PROTEIN 1"/>
    <property type="match status" value="1"/>
</dbReference>
<dbReference type="Pfam" id="PF12836">
    <property type="entry name" value="HHH_3"/>
    <property type="match status" value="3"/>
</dbReference>
<dbReference type="SUPFAM" id="SSF47781">
    <property type="entry name" value="RuvA domain 2-like"/>
    <property type="match status" value="3"/>
</dbReference>
<dbReference type="PANTHER" id="PTHR21180">
    <property type="entry name" value="ENDONUCLEASE/EXONUCLEASE/PHOSPHATASE FAMILY DOMAIN-CONTAINING PROTEIN 1"/>
    <property type="match status" value="1"/>
</dbReference>
<evidence type="ECO:0000313" key="2">
    <source>
        <dbReference type="EMBL" id="MEA5258619.1"/>
    </source>
</evidence>
<name>A0ABU5QPL5_9BACT</name>
<keyword evidence="3" id="KW-1185">Reference proteome</keyword>
<dbReference type="InterPro" id="IPR051675">
    <property type="entry name" value="Endo/Exo/Phosphatase_dom_1"/>
</dbReference>
<protein>
    <submittedName>
        <fullName evidence="2">Helix-hairpin-helix domain-containing protein</fullName>
    </submittedName>
</protein>
<accession>A0ABU5QPL5</accession>
<comment type="caution">
    <text evidence="2">The sequence shown here is derived from an EMBL/GenBank/DDBJ whole genome shotgun (WGS) entry which is preliminary data.</text>
</comment>
<evidence type="ECO:0000256" key="1">
    <source>
        <dbReference type="SAM" id="Phobius"/>
    </source>
</evidence>
<dbReference type="RefSeq" id="WP_323249849.1">
    <property type="nucleotide sequence ID" value="NZ_JAYFUL010000018.1"/>
</dbReference>
<proteinExistence type="predicted"/>
<dbReference type="Proteomes" id="UP001304671">
    <property type="component" value="Unassembled WGS sequence"/>
</dbReference>
<keyword evidence="1" id="KW-1133">Transmembrane helix</keyword>
<sequence>MYKKLQAYLRDFFAFNQTEIKGFVLLIFLIFLLIIFTFIFDYLPEKQVVNDSVNPKKIEALMAKIEIKERSEHPRDYENNFSDKYAKENAFKEEARTITLFKFDPNLANSDDLQKLGIAPWLAERIVNYRNKGGKFKAKEDLKKIYSFPISLYEKLEPYIVLTNSPVLQPNVSSTKVDVVTEKNLPTTNVTKENFKPVSFDLNRADTNDLKKLKGIASKRAIRIIQEREKLGGFYSVEQVRNIWGLDSISVDELLKYGTVKNPQIRKIKINEVTLDEFKHPYLRPYVAKAIIAYRQQHGNFSSRKDLENIKLLDEQTINKLLPYLAF</sequence>
<organism evidence="2 3">
    <name type="scientific">Arcicella aquatica</name>
    <dbReference type="NCBI Taxonomy" id="217141"/>
    <lineage>
        <taxon>Bacteria</taxon>
        <taxon>Pseudomonadati</taxon>
        <taxon>Bacteroidota</taxon>
        <taxon>Cytophagia</taxon>
        <taxon>Cytophagales</taxon>
        <taxon>Flectobacillaceae</taxon>
        <taxon>Arcicella</taxon>
    </lineage>
</organism>
<feature type="transmembrane region" description="Helical" evidence="1">
    <location>
        <begin position="20"/>
        <end position="40"/>
    </location>
</feature>
<dbReference type="InterPro" id="IPR010994">
    <property type="entry name" value="RuvA_2-like"/>
</dbReference>
<keyword evidence="1" id="KW-0812">Transmembrane</keyword>
<dbReference type="EMBL" id="JAYFUL010000018">
    <property type="protein sequence ID" value="MEA5258619.1"/>
    <property type="molecule type" value="Genomic_DNA"/>
</dbReference>
<keyword evidence="1" id="KW-0472">Membrane</keyword>
<dbReference type="Gene3D" id="1.10.150.280">
    <property type="entry name" value="AF1531-like domain"/>
    <property type="match status" value="3"/>
</dbReference>